<evidence type="ECO:0000256" key="6">
    <source>
        <dbReference type="ARBA" id="ARBA00022840"/>
    </source>
</evidence>
<evidence type="ECO:0000256" key="7">
    <source>
        <dbReference type="PROSITE-ProRule" id="PRU10141"/>
    </source>
</evidence>
<keyword evidence="5" id="KW-0418">Kinase</keyword>
<proteinExistence type="predicted"/>
<feature type="region of interest" description="Disordered" evidence="8">
    <location>
        <begin position="363"/>
        <end position="386"/>
    </location>
</feature>
<dbReference type="Proteomes" id="UP000067626">
    <property type="component" value="Chromosome"/>
</dbReference>
<dbReference type="InterPro" id="IPR008271">
    <property type="entry name" value="Ser/Thr_kinase_AS"/>
</dbReference>
<keyword evidence="6 7" id="KW-0067">ATP-binding</keyword>
<dbReference type="PANTHER" id="PTHR43289">
    <property type="entry name" value="MITOGEN-ACTIVATED PROTEIN KINASE KINASE KINASE 20-RELATED"/>
    <property type="match status" value="1"/>
</dbReference>
<dbReference type="SUPFAM" id="SSF52540">
    <property type="entry name" value="P-loop containing nucleoside triphosphate hydrolases"/>
    <property type="match status" value="1"/>
</dbReference>
<dbReference type="PROSITE" id="PS50011">
    <property type="entry name" value="PROTEIN_KINASE_DOM"/>
    <property type="match status" value="1"/>
</dbReference>
<evidence type="ECO:0000313" key="10">
    <source>
        <dbReference type="EMBL" id="AKT39789.1"/>
    </source>
</evidence>
<gene>
    <name evidence="10" type="ORF">CMC5_039400</name>
</gene>
<dbReference type="Gene3D" id="3.40.50.300">
    <property type="entry name" value="P-loop containing nucleotide triphosphate hydrolases"/>
    <property type="match status" value="1"/>
</dbReference>
<dbReference type="SMART" id="SM00220">
    <property type="entry name" value="S_TKc"/>
    <property type="match status" value="1"/>
</dbReference>
<evidence type="ECO:0000256" key="2">
    <source>
        <dbReference type="ARBA" id="ARBA00022527"/>
    </source>
</evidence>
<sequence>MSTVICPQCANPCEQTHKFCPVCGFPVSELNRRVEDPLIGTTLPGNYVLLELVGVGGMGRVYRAEQKALGRTVAVKIIHPHLLGDESASVRFITEARAASRLNHPNSVGVIDFGKNGGQLYLVMEFLRGRDLARVLYEDGPLGFKRIVDVLCQVLAALGEAHHLGIIHRDLKPENIVLEPMRSGGDFVKVVDFGLAKMKADISATNITSPGIVCGTPDYMSPEQGRGDSIDARSDLYAVGVILFQLLTGRLPFEAESPTQVVLMHLSLPPPNPAVISPEREIPDALVDVCLRALQKDADRRYMDAEELAEALRAAQATFDTPSGRFIWSEATVTCPACKAIVPRGQKFCGECGSRIVQQAPAPRAPAQIAQRRDQAPHSNAPPRLPLPFSAREADLEWLEACRMDVQSSVVAARLVGEGGVGKTRLAREFLRLCEAEGDVVIQTGPDPWSADVSYYALRWALIGLAGLPLDGGTPAEWTGASPEARRGLLEIFGRGERSSDSRRLHVWSKPPAGTLSPEDRRFIAAEALRWAISAAHQSAPRRRVVLVIDDLHAVDGASRGAFIDAVTEPPLVPLLLVATHPPEFDPDWGGWVRSLEGLPEATAAALLKGSPNADLRAILQTEGEDDPRVLPLYVDQLVRFGLEGGSNPPARIADLLAARIERLPQDARRTLQALAVVGDEADQPLLQRLLPDIGSFEPLLRALSSAGMIEEYPAEQALYGRPGASSRRGGNHSRHSRFRTSHPLVRDVTLTTIPAGVRRELHARAPIDDAGDPLPLPIEVQALHAYHAQNAFEALMLIEQVADRATARGDQSGTVLALRRGLELSRQEMFRGEIDDPLRAVLIFSRKLGEALARAGDLTDADGVLREALDLAGPSGADRALVLGSLAFVARERERGSEASVYLREALDIARQISEPDLAQSLDTMRREWLAR</sequence>
<dbReference type="Gene3D" id="1.25.40.10">
    <property type="entry name" value="Tetratricopeptide repeat domain"/>
    <property type="match status" value="1"/>
</dbReference>
<feature type="binding site" evidence="7">
    <location>
        <position position="76"/>
    </location>
    <ligand>
        <name>ATP</name>
        <dbReference type="ChEBI" id="CHEBI:30616"/>
    </ligand>
</feature>
<dbReference type="Pfam" id="PF00069">
    <property type="entry name" value="Pkinase"/>
    <property type="match status" value="1"/>
</dbReference>
<dbReference type="PANTHER" id="PTHR43289:SF6">
    <property type="entry name" value="SERINE_THREONINE-PROTEIN KINASE NEKL-3"/>
    <property type="match status" value="1"/>
</dbReference>
<dbReference type="InterPro" id="IPR000719">
    <property type="entry name" value="Prot_kinase_dom"/>
</dbReference>
<accession>A0A0K1EG16</accession>
<feature type="compositionally biased region" description="Basic residues" evidence="8">
    <location>
        <begin position="730"/>
        <end position="741"/>
    </location>
</feature>
<dbReference type="EC" id="2.7.11.1" evidence="1"/>
<dbReference type="STRING" id="52.CMC5_039400"/>
<keyword evidence="4 7" id="KW-0547">Nucleotide-binding</keyword>
<evidence type="ECO:0000256" key="1">
    <source>
        <dbReference type="ARBA" id="ARBA00012513"/>
    </source>
</evidence>
<feature type="domain" description="Protein kinase" evidence="9">
    <location>
        <begin position="47"/>
        <end position="319"/>
    </location>
</feature>
<evidence type="ECO:0000256" key="4">
    <source>
        <dbReference type="ARBA" id="ARBA00022741"/>
    </source>
</evidence>
<dbReference type="GO" id="GO:0004674">
    <property type="term" value="F:protein serine/threonine kinase activity"/>
    <property type="evidence" value="ECO:0007669"/>
    <property type="project" value="UniProtKB-KW"/>
</dbReference>
<dbReference type="InterPro" id="IPR027417">
    <property type="entry name" value="P-loop_NTPase"/>
</dbReference>
<evidence type="ECO:0000256" key="8">
    <source>
        <dbReference type="SAM" id="MobiDB-lite"/>
    </source>
</evidence>
<dbReference type="PROSITE" id="PS00107">
    <property type="entry name" value="PROTEIN_KINASE_ATP"/>
    <property type="match status" value="1"/>
</dbReference>
<evidence type="ECO:0000259" key="9">
    <source>
        <dbReference type="PROSITE" id="PS50011"/>
    </source>
</evidence>
<feature type="region of interest" description="Disordered" evidence="8">
    <location>
        <begin position="721"/>
        <end position="741"/>
    </location>
</feature>
<evidence type="ECO:0000256" key="3">
    <source>
        <dbReference type="ARBA" id="ARBA00022679"/>
    </source>
</evidence>
<name>A0A0K1EG16_CHOCO</name>
<dbReference type="AlphaFoldDB" id="A0A0K1EG16"/>
<dbReference type="FunFam" id="1.10.510.10:FF:000021">
    <property type="entry name" value="Serine/threonine protein kinase"/>
    <property type="match status" value="1"/>
</dbReference>
<dbReference type="PROSITE" id="PS00108">
    <property type="entry name" value="PROTEIN_KINASE_ST"/>
    <property type="match status" value="1"/>
</dbReference>
<organism evidence="10 11">
    <name type="scientific">Chondromyces crocatus</name>
    <dbReference type="NCBI Taxonomy" id="52"/>
    <lineage>
        <taxon>Bacteria</taxon>
        <taxon>Pseudomonadati</taxon>
        <taxon>Myxococcota</taxon>
        <taxon>Polyangia</taxon>
        <taxon>Polyangiales</taxon>
        <taxon>Polyangiaceae</taxon>
        <taxon>Chondromyces</taxon>
    </lineage>
</organism>
<dbReference type="InterPro" id="IPR011009">
    <property type="entry name" value="Kinase-like_dom_sf"/>
</dbReference>
<keyword evidence="2" id="KW-0723">Serine/threonine-protein kinase</keyword>
<dbReference type="CDD" id="cd14014">
    <property type="entry name" value="STKc_PknB_like"/>
    <property type="match status" value="1"/>
</dbReference>
<dbReference type="Gene3D" id="1.10.510.10">
    <property type="entry name" value="Transferase(Phosphotransferase) domain 1"/>
    <property type="match status" value="1"/>
</dbReference>
<protein>
    <recommendedName>
        <fullName evidence="1">non-specific serine/threonine protein kinase</fullName>
        <ecNumber evidence="1">2.7.11.1</ecNumber>
    </recommendedName>
</protein>
<dbReference type="Gene3D" id="3.30.200.20">
    <property type="entry name" value="Phosphorylase Kinase, domain 1"/>
    <property type="match status" value="1"/>
</dbReference>
<evidence type="ECO:0000256" key="5">
    <source>
        <dbReference type="ARBA" id="ARBA00022777"/>
    </source>
</evidence>
<evidence type="ECO:0000313" key="11">
    <source>
        <dbReference type="Proteomes" id="UP000067626"/>
    </source>
</evidence>
<dbReference type="InterPro" id="IPR011990">
    <property type="entry name" value="TPR-like_helical_dom_sf"/>
</dbReference>
<dbReference type="GO" id="GO:0005524">
    <property type="term" value="F:ATP binding"/>
    <property type="evidence" value="ECO:0007669"/>
    <property type="project" value="UniProtKB-UniRule"/>
</dbReference>
<dbReference type="SUPFAM" id="SSF56112">
    <property type="entry name" value="Protein kinase-like (PK-like)"/>
    <property type="match status" value="1"/>
</dbReference>
<dbReference type="EMBL" id="CP012159">
    <property type="protein sequence ID" value="AKT39789.1"/>
    <property type="molecule type" value="Genomic_DNA"/>
</dbReference>
<dbReference type="InterPro" id="IPR041664">
    <property type="entry name" value="AAA_16"/>
</dbReference>
<dbReference type="InterPro" id="IPR017441">
    <property type="entry name" value="Protein_kinase_ATP_BS"/>
</dbReference>
<keyword evidence="3" id="KW-0808">Transferase</keyword>
<dbReference type="Pfam" id="PF13191">
    <property type="entry name" value="AAA_16"/>
    <property type="match status" value="1"/>
</dbReference>
<keyword evidence="11" id="KW-1185">Reference proteome</keyword>
<reference evidence="10 11" key="1">
    <citation type="submission" date="2015-07" db="EMBL/GenBank/DDBJ databases">
        <title>Genome analysis of myxobacterium Chondromyces crocatus Cm c5 reveals a high potential for natural compound synthesis and the genetic basis for the loss of fruiting body formation.</title>
        <authorList>
            <person name="Zaburannyi N."/>
            <person name="Bunk B."/>
            <person name="Maier J."/>
            <person name="Overmann J."/>
            <person name="Mueller R."/>
        </authorList>
    </citation>
    <scope>NUCLEOTIDE SEQUENCE [LARGE SCALE GENOMIC DNA]</scope>
    <source>
        <strain evidence="10 11">Cm c5</strain>
    </source>
</reference>
<dbReference type="KEGG" id="ccro:CMC5_039400"/>
<dbReference type="SUPFAM" id="SSF48452">
    <property type="entry name" value="TPR-like"/>
    <property type="match status" value="1"/>
</dbReference>